<gene>
    <name evidence="1" type="ORF">OEG84_08905</name>
</gene>
<dbReference type="RefSeq" id="WP_267653421.1">
    <property type="nucleotide sequence ID" value="NZ_JAOVZR010000001.1"/>
</dbReference>
<keyword evidence="2" id="KW-1185">Reference proteome</keyword>
<name>A0ABT3Z7U3_9HYPH</name>
<reference evidence="1" key="1">
    <citation type="submission" date="2022-10" db="EMBL/GenBank/DDBJ databases">
        <title>Hoeflea sp. G2-23, isolated from marine algae.</title>
        <authorList>
            <person name="Kristyanto S."/>
            <person name="Kim J.M."/>
            <person name="Jeon C.O."/>
        </authorList>
    </citation>
    <scope>NUCLEOTIDE SEQUENCE</scope>
    <source>
        <strain evidence="1">G2-23</strain>
    </source>
</reference>
<sequence>MQIPTWTKPALLGAAAGAVVLAIVGFSSYGGWVTGGTAQEMADKAGNDVGTQIVSALCVKKFVAAPGASMQLAKLKEAKSWDRDNFIEDGGWATIDGVEDGIDGVADACAEQLAAMDELPAAVMAPAADEAPAVSG</sequence>
<proteinExistence type="predicted"/>
<protein>
    <submittedName>
        <fullName evidence="1">Uncharacterized protein</fullName>
    </submittedName>
</protein>
<evidence type="ECO:0000313" key="2">
    <source>
        <dbReference type="Proteomes" id="UP001073227"/>
    </source>
</evidence>
<accession>A0ABT3Z7U3</accession>
<comment type="caution">
    <text evidence="1">The sequence shown here is derived from an EMBL/GenBank/DDBJ whole genome shotgun (WGS) entry which is preliminary data.</text>
</comment>
<dbReference type="EMBL" id="JAOVZR010000001">
    <property type="protein sequence ID" value="MCY0147827.1"/>
    <property type="molecule type" value="Genomic_DNA"/>
</dbReference>
<dbReference type="Proteomes" id="UP001073227">
    <property type="component" value="Unassembled WGS sequence"/>
</dbReference>
<evidence type="ECO:0000313" key="1">
    <source>
        <dbReference type="EMBL" id="MCY0147827.1"/>
    </source>
</evidence>
<organism evidence="1 2">
    <name type="scientific">Hoeflea algicola</name>
    <dbReference type="NCBI Taxonomy" id="2983763"/>
    <lineage>
        <taxon>Bacteria</taxon>
        <taxon>Pseudomonadati</taxon>
        <taxon>Pseudomonadota</taxon>
        <taxon>Alphaproteobacteria</taxon>
        <taxon>Hyphomicrobiales</taxon>
        <taxon>Rhizobiaceae</taxon>
        <taxon>Hoeflea</taxon>
    </lineage>
</organism>